<name>A0A2G5SP72_9PELO</name>
<dbReference type="OrthoDB" id="10570509at2759"/>
<gene>
    <name evidence="3" type="primary">Cnig_chr_X.g23264</name>
    <name evidence="3" type="ORF">B9Z55_023264</name>
</gene>
<protein>
    <submittedName>
        <fullName evidence="3">Uncharacterized protein</fullName>
    </submittedName>
</protein>
<feature type="coiled-coil region" evidence="1">
    <location>
        <begin position="62"/>
        <end position="132"/>
    </location>
</feature>
<feature type="region of interest" description="Disordered" evidence="2">
    <location>
        <begin position="148"/>
        <end position="184"/>
    </location>
</feature>
<organism evidence="3 4">
    <name type="scientific">Caenorhabditis nigoni</name>
    <dbReference type="NCBI Taxonomy" id="1611254"/>
    <lineage>
        <taxon>Eukaryota</taxon>
        <taxon>Metazoa</taxon>
        <taxon>Ecdysozoa</taxon>
        <taxon>Nematoda</taxon>
        <taxon>Chromadorea</taxon>
        <taxon>Rhabditida</taxon>
        <taxon>Rhabditina</taxon>
        <taxon>Rhabditomorpha</taxon>
        <taxon>Rhabditoidea</taxon>
        <taxon>Rhabditidae</taxon>
        <taxon>Peloderinae</taxon>
        <taxon>Caenorhabditis</taxon>
    </lineage>
</organism>
<keyword evidence="1" id="KW-0175">Coiled coil</keyword>
<evidence type="ECO:0000256" key="1">
    <source>
        <dbReference type="SAM" id="Coils"/>
    </source>
</evidence>
<keyword evidence="4" id="KW-1185">Reference proteome</keyword>
<accession>A0A2G5SP72</accession>
<comment type="caution">
    <text evidence="3">The sequence shown here is derived from an EMBL/GenBank/DDBJ whole genome shotgun (WGS) entry which is preliminary data.</text>
</comment>
<sequence>MDDWLIRQATDEFVLSGEQFNNLNPAAAGLPVNPVLDGNQENQENTDPNWEHIGRQQPDAYMLQLLEEVRELEEQRRILQEENRELVEELRRAEEERQARNEAYRAIELNLINEERQARDEALRAIEEYRIVREQNRILEGAVRRMEEAASVQEHQQEAHEDNENEIPNGEANRVPQDDHQRTF</sequence>
<evidence type="ECO:0000313" key="3">
    <source>
        <dbReference type="EMBL" id="PIC16788.1"/>
    </source>
</evidence>
<dbReference type="EMBL" id="PDUG01000006">
    <property type="protein sequence ID" value="PIC16788.1"/>
    <property type="molecule type" value="Genomic_DNA"/>
</dbReference>
<dbReference type="Proteomes" id="UP000230233">
    <property type="component" value="Chromosome X"/>
</dbReference>
<evidence type="ECO:0000313" key="4">
    <source>
        <dbReference type="Proteomes" id="UP000230233"/>
    </source>
</evidence>
<reference evidence="4" key="1">
    <citation type="submission" date="2017-10" db="EMBL/GenBank/DDBJ databases">
        <title>Rapid genome shrinkage in a self-fertile nematode reveals novel sperm competition proteins.</title>
        <authorList>
            <person name="Yin D."/>
            <person name="Schwarz E.M."/>
            <person name="Thomas C.G."/>
            <person name="Felde R.L."/>
            <person name="Korf I.F."/>
            <person name="Cutter A.D."/>
            <person name="Schartner C.M."/>
            <person name="Ralston E.J."/>
            <person name="Meyer B.J."/>
            <person name="Haag E.S."/>
        </authorList>
    </citation>
    <scope>NUCLEOTIDE SEQUENCE [LARGE SCALE GENOMIC DNA]</scope>
    <source>
        <strain evidence="4">JU1422</strain>
    </source>
</reference>
<dbReference type="AlphaFoldDB" id="A0A2G5SP72"/>
<proteinExistence type="predicted"/>
<evidence type="ECO:0000256" key="2">
    <source>
        <dbReference type="SAM" id="MobiDB-lite"/>
    </source>
</evidence>